<dbReference type="Proteomes" id="UP000251120">
    <property type="component" value="Chromosome"/>
</dbReference>
<feature type="transmembrane region" description="Helical" evidence="6">
    <location>
        <begin position="92"/>
        <end position="116"/>
    </location>
</feature>
<feature type="transmembrane region" description="Helical" evidence="6">
    <location>
        <begin position="36"/>
        <end position="56"/>
    </location>
</feature>
<dbReference type="EMBL" id="CP021781">
    <property type="protein sequence ID" value="AXA33733.1"/>
    <property type="molecule type" value="Genomic_DNA"/>
</dbReference>
<evidence type="ECO:0000313" key="7">
    <source>
        <dbReference type="EMBL" id="AXA33733.1"/>
    </source>
</evidence>
<accession>A0A2Z4XZ75</accession>
<dbReference type="GO" id="GO:0016020">
    <property type="term" value="C:membrane"/>
    <property type="evidence" value="ECO:0007669"/>
    <property type="project" value="UniProtKB-SubCell"/>
</dbReference>
<dbReference type="Proteomes" id="UP000681131">
    <property type="component" value="Chromosome"/>
</dbReference>
<dbReference type="InterPro" id="IPR038330">
    <property type="entry name" value="TspO/MBR-related_sf"/>
</dbReference>
<dbReference type="CDD" id="cd15904">
    <property type="entry name" value="TSPO_MBR"/>
    <property type="match status" value="1"/>
</dbReference>
<dbReference type="PIRSF" id="PIRSF005859">
    <property type="entry name" value="PBR"/>
    <property type="match status" value="1"/>
</dbReference>
<organism evidence="7 9">
    <name type="scientific">Francisella adeliensis</name>
    <dbReference type="NCBI Taxonomy" id="2007306"/>
    <lineage>
        <taxon>Bacteria</taxon>
        <taxon>Pseudomonadati</taxon>
        <taxon>Pseudomonadota</taxon>
        <taxon>Gammaproteobacteria</taxon>
        <taxon>Thiotrichales</taxon>
        <taxon>Francisellaceae</taxon>
        <taxon>Francisella</taxon>
    </lineage>
</organism>
<evidence type="ECO:0000256" key="3">
    <source>
        <dbReference type="ARBA" id="ARBA00022692"/>
    </source>
</evidence>
<dbReference type="Gene3D" id="1.20.1260.100">
    <property type="entry name" value="TspO/MBR protein"/>
    <property type="match status" value="2"/>
</dbReference>
<name>A0A2Z4XZ75_9GAMM</name>
<keyword evidence="3 6" id="KW-0812">Transmembrane</keyword>
<comment type="subcellular location">
    <subcellularLocation>
        <location evidence="1">Membrane</location>
        <topology evidence="1">Multi-pass membrane protein</topology>
    </subcellularLocation>
</comment>
<reference evidence="8 10" key="2">
    <citation type="submission" date="2019-08" db="EMBL/GenBank/DDBJ databases">
        <title>Complete genome sequences of Francisella adeliensis (FSC1325 and FSC1326).</title>
        <authorList>
            <person name="Ohrman C."/>
            <person name="Uneklint I."/>
            <person name="Vallesi A."/>
            <person name="Karlsson L."/>
            <person name="Sjodin A."/>
        </authorList>
    </citation>
    <scope>NUCLEOTIDE SEQUENCE [LARGE SCALE GENOMIC DNA]</scope>
    <source>
        <strain evidence="8 10">FSC1325</strain>
    </source>
</reference>
<dbReference type="PANTHER" id="PTHR10057:SF0">
    <property type="entry name" value="TRANSLOCATOR PROTEIN"/>
    <property type="match status" value="1"/>
</dbReference>
<evidence type="ECO:0000313" key="10">
    <source>
        <dbReference type="Proteomes" id="UP000681131"/>
    </source>
</evidence>
<evidence type="ECO:0000256" key="1">
    <source>
        <dbReference type="ARBA" id="ARBA00004141"/>
    </source>
</evidence>
<evidence type="ECO:0000256" key="2">
    <source>
        <dbReference type="ARBA" id="ARBA00007524"/>
    </source>
</evidence>
<reference evidence="7 9" key="1">
    <citation type="submission" date="2017-06" db="EMBL/GenBank/DDBJ databases">
        <title>Complete genome of Francisella adeliensis.</title>
        <authorList>
            <person name="Vallesi A."/>
            <person name="Sjodin A."/>
        </authorList>
    </citation>
    <scope>NUCLEOTIDE SEQUENCE [LARGE SCALE GENOMIC DNA]</scope>
    <source>
        <strain evidence="7 9">FDC440</strain>
    </source>
</reference>
<evidence type="ECO:0000256" key="4">
    <source>
        <dbReference type="ARBA" id="ARBA00022989"/>
    </source>
</evidence>
<dbReference type="InterPro" id="IPR004307">
    <property type="entry name" value="TspO_MBR"/>
</dbReference>
<evidence type="ECO:0000256" key="5">
    <source>
        <dbReference type="ARBA" id="ARBA00023136"/>
    </source>
</evidence>
<evidence type="ECO:0000256" key="6">
    <source>
        <dbReference type="SAM" id="Phobius"/>
    </source>
</evidence>
<comment type="similarity">
    <text evidence="2">Belongs to the TspO/BZRP family.</text>
</comment>
<dbReference type="AlphaFoldDB" id="A0A2Z4XZ75"/>
<dbReference type="GO" id="GO:0033013">
    <property type="term" value="P:tetrapyrrole metabolic process"/>
    <property type="evidence" value="ECO:0007669"/>
    <property type="project" value="UniProtKB-ARBA"/>
</dbReference>
<dbReference type="EMBL" id="CP043424">
    <property type="protein sequence ID" value="QIW11968.1"/>
    <property type="molecule type" value="Genomic_DNA"/>
</dbReference>
<sequence>MIIVLGLGFLVASAASAQIQGWYSTINHPSFSPPNYIFAPIWTILYIMIAIASWLICLEGKLVKKIFIVYKTQFVFNFLWNIRLFANVSKVASYLMVPYILWVSFAWVLNASYFMLN</sequence>
<gene>
    <name evidence="7" type="ORF">CDH04_04595</name>
    <name evidence="8" type="ORF">FZC43_04600</name>
</gene>
<dbReference type="RefSeq" id="WP_112869907.1">
    <property type="nucleotide sequence ID" value="NZ_CP021781.1"/>
</dbReference>
<proteinExistence type="inferred from homology"/>
<evidence type="ECO:0000313" key="8">
    <source>
        <dbReference type="EMBL" id="QIW11968.1"/>
    </source>
</evidence>
<keyword evidence="5 6" id="KW-0472">Membrane</keyword>
<dbReference type="Pfam" id="PF03073">
    <property type="entry name" value="TspO_MBR"/>
    <property type="match status" value="1"/>
</dbReference>
<protein>
    <submittedName>
        <fullName evidence="8">Tryptophan-rich sensory protein</fullName>
    </submittedName>
</protein>
<dbReference type="OrthoDB" id="9795496at2"/>
<dbReference type="PANTHER" id="PTHR10057">
    <property type="entry name" value="PERIPHERAL-TYPE BENZODIAZEPINE RECEPTOR"/>
    <property type="match status" value="1"/>
</dbReference>
<dbReference type="KEGG" id="fad:CDH04_04595"/>
<keyword evidence="4 6" id="KW-1133">Transmembrane helix</keyword>
<evidence type="ECO:0000313" key="9">
    <source>
        <dbReference type="Proteomes" id="UP000251120"/>
    </source>
</evidence>
<keyword evidence="10" id="KW-1185">Reference proteome</keyword>